<dbReference type="EMBL" id="OE179149">
    <property type="protein sequence ID" value="CAD7567747.1"/>
    <property type="molecule type" value="Genomic_DNA"/>
</dbReference>
<gene>
    <name evidence="1" type="ORF">TCMB3V08_LOCUS529</name>
</gene>
<dbReference type="AlphaFoldDB" id="A0A7R9IVX4"/>
<reference evidence="1" key="1">
    <citation type="submission" date="2020-11" db="EMBL/GenBank/DDBJ databases">
        <authorList>
            <person name="Tran Van P."/>
        </authorList>
    </citation>
    <scope>NUCLEOTIDE SEQUENCE</scope>
</reference>
<evidence type="ECO:0000313" key="1">
    <source>
        <dbReference type="EMBL" id="CAD7567747.1"/>
    </source>
</evidence>
<accession>A0A7R9IVX4</accession>
<proteinExistence type="predicted"/>
<organism evidence="1">
    <name type="scientific">Timema californicum</name>
    <name type="common">California timema</name>
    <name type="synonym">Walking stick</name>
    <dbReference type="NCBI Taxonomy" id="61474"/>
    <lineage>
        <taxon>Eukaryota</taxon>
        <taxon>Metazoa</taxon>
        <taxon>Ecdysozoa</taxon>
        <taxon>Arthropoda</taxon>
        <taxon>Hexapoda</taxon>
        <taxon>Insecta</taxon>
        <taxon>Pterygota</taxon>
        <taxon>Neoptera</taxon>
        <taxon>Polyneoptera</taxon>
        <taxon>Phasmatodea</taxon>
        <taxon>Timematodea</taxon>
        <taxon>Timematoidea</taxon>
        <taxon>Timematidae</taxon>
        <taxon>Timema</taxon>
    </lineage>
</organism>
<protein>
    <submittedName>
        <fullName evidence="1">(California timema) hypothetical protein</fullName>
    </submittedName>
</protein>
<name>A0A7R9IVX4_TIMCA</name>
<sequence>MVNLSVLSAVRITPHNPAVRSVISRLRCLKPAARWTIFAGTDMVSSPASASFSSRQVTDVAFSYA</sequence>